<proteinExistence type="predicted"/>
<feature type="transmembrane region" description="Helical" evidence="1">
    <location>
        <begin position="35"/>
        <end position="54"/>
    </location>
</feature>
<keyword evidence="1" id="KW-1133">Transmembrane helix</keyword>
<keyword evidence="1" id="KW-0472">Membrane</keyword>
<feature type="transmembrane region" description="Helical" evidence="1">
    <location>
        <begin position="114"/>
        <end position="139"/>
    </location>
</feature>
<evidence type="ECO:0000313" key="3">
    <source>
        <dbReference type="Proteomes" id="UP001500610"/>
    </source>
</evidence>
<gene>
    <name evidence="2" type="ORF">GCM10023257_22100</name>
</gene>
<dbReference type="RefSeq" id="WP_226027435.1">
    <property type="nucleotide sequence ID" value="NZ_BAABIV010000009.1"/>
</dbReference>
<sequence length="507" mass="53267">MSAVLVAEPAPVQAPLRDRGARAVLALARFEARRLLLSIPVLIAFAAYVAWIVWRTRTSWDGSPALQDADRATQSMPMLVGLAVLLYANYAVVRSERHGTEPHFSMLVLRPWRRTAAHALSVVPAALLTAVCVAGQFTWEAFKPGAIGHGSPAELAVGPLTVLVFGELGVLLGRLARRWAFAAPLLVVVLLFAFVLGASPGDTNGRSWLAPVVSEIGPDTLPSDLLGRPAAWHALYLSGVALCIAVLAVVVAGGRSAAVRSGLALGLAAAVTGGVLQAQGATPSPELTAARERASVRPELTCTEHGRSKYCAFPEWGPRTDAWAGVVDHVQSLAGGPAHDRPLVVRQRIDARYGPAADSAIPALTDAHQVTVGTAWGGNRVPEFSSAVAAVLVAGTEAAGSEICDGRMVTVMWLSLSWQDDPMAALRRVRLDDSVKGSAIVLSPTDPLSMTEGQTDVVRHLLEKPPAGVGTRVKEHWAELTAPGVTTARVAELLGVAKPGKADSCEE</sequence>
<keyword evidence="1" id="KW-0812">Transmembrane</keyword>
<feature type="transmembrane region" description="Helical" evidence="1">
    <location>
        <begin position="74"/>
        <end position="93"/>
    </location>
</feature>
<organism evidence="2 3">
    <name type="scientific">Streptomyces hyderabadensis</name>
    <dbReference type="NCBI Taxonomy" id="598549"/>
    <lineage>
        <taxon>Bacteria</taxon>
        <taxon>Bacillati</taxon>
        <taxon>Actinomycetota</taxon>
        <taxon>Actinomycetes</taxon>
        <taxon>Kitasatosporales</taxon>
        <taxon>Streptomycetaceae</taxon>
        <taxon>Streptomyces</taxon>
    </lineage>
</organism>
<accession>A0ABP9HZZ2</accession>
<protein>
    <submittedName>
        <fullName evidence="2">ABC transporter</fullName>
    </submittedName>
</protein>
<evidence type="ECO:0000256" key="1">
    <source>
        <dbReference type="SAM" id="Phobius"/>
    </source>
</evidence>
<comment type="caution">
    <text evidence="2">The sequence shown here is derived from an EMBL/GenBank/DDBJ whole genome shotgun (WGS) entry which is preliminary data.</text>
</comment>
<evidence type="ECO:0000313" key="2">
    <source>
        <dbReference type="EMBL" id="GAA4983032.1"/>
    </source>
</evidence>
<name>A0ABP9HZZ2_9ACTN</name>
<dbReference type="Proteomes" id="UP001500610">
    <property type="component" value="Unassembled WGS sequence"/>
</dbReference>
<feature type="transmembrane region" description="Helical" evidence="1">
    <location>
        <begin position="179"/>
        <end position="199"/>
    </location>
</feature>
<reference evidence="3" key="1">
    <citation type="journal article" date="2019" name="Int. J. Syst. Evol. Microbiol.">
        <title>The Global Catalogue of Microorganisms (GCM) 10K type strain sequencing project: providing services to taxonomists for standard genome sequencing and annotation.</title>
        <authorList>
            <consortium name="The Broad Institute Genomics Platform"/>
            <consortium name="The Broad Institute Genome Sequencing Center for Infectious Disease"/>
            <person name="Wu L."/>
            <person name="Ma J."/>
        </authorList>
    </citation>
    <scope>NUCLEOTIDE SEQUENCE [LARGE SCALE GENOMIC DNA]</scope>
    <source>
        <strain evidence="3">JCM 17657</strain>
    </source>
</reference>
<feature type="transmembrane region" description="Helical" evidence="1">
    <location>
        <begin position="151"/>
        <end position="172"/>
    </location>
</feature>
<feature type="transmembrane region" description="Helical" evidence="1">
    <location>
        <begin position="230"/>
        <end position="252"/>
    </location>
</feature>
<keyword evidence="3" id="KW-1185">Reference proteome</keyword>
<dbReference type="EMBL" id="BAABIV010000009">
    <property type="protein sequence ID" value="GAA4983032.1"/>
    <property type="molecule type" value="Genomic_DNA"/>
</dbReference>